<dbReference type="Proteomes" id="UP000473574">
    <property type="component" value="Unassembled WGS sequence"/>
</dbReference>
<comment type="caution">
    <text evidence="1">The sequence shown here is derived from an EMBL/GenBank/DDBJ whole genome shotgun (WGS) entry which is preliminary data.</text>
</comment>
<dbReference type="InterPro" id="IPR054438">
    <property type="entry name" value="Struct_cement_gp24/gp6"/>
</dbReference>
<accession>A0A6M0SDS6</accession>
<reference evidence="1 2" key="1">
    <citation type="journal article" date="2020" name="Microb. Ecol.">
        <title>Ecogenomics of the Marine Benthic Filamentous Cyanobacterium Adonisia.</title>
        <authorList>
            <person name="Walter J.M."/>
            <person name="Coutinho F.H."/>
            <person name="Leomil L."/>
            <person name="Hargreaves P.I."/>
            <person name="Campeao M.E."/>
            <person name="Vieira V.V."/>
            <person name="Silva B.S."/>
            <person name="Fistarol G.O."/>
            <person name="Salomon P.S."/>
            <person name="Sawabe T."/>
            <person name="Mino S."/>
            <person name="Hosokawa M."/>
            <person name="Miyashita H."/>
            <person name="Maruyama F."/>
            <person name="van Verk M.C."/>
            <person name="Dutilh B.E."/>
            <person name="Thompson C.C."/>
            <person name="Thompson F.L."/>
        </authorList>
    </citation>
    <scope>NUCLEOTIDE SEQUENCE [LARGE SCALE GENOMIC DNA]</scope>
    <source>
        <strain evidence="1 2">CCMR0082</strain>
    </source>
</reference>
<name>A0A6M0SDS6_9CYAN</name>
<evidence type="ECO:0000313" key="1">
    <source>
        <dbReference type="EMBL" id="NEZ66649.1"/>
    </source>
</evidence>
<organism evidence="1 2">
    <name type="scientific">Adonisia turfae CCMR0082</name>
    <dbReference type="NCBI Taxonomy" id="2304604"/>
    <lineage>
        <taxon>Bacteria</taxon>
        <taxon>Bacillati</taxon>
        <taxon>Cyanobacteriota</taxon>
        <taxon>Adonisia</taxon>
        <taxon>Adonisia turfae</taxon>
    </lineage>
</organism>
<protein>
    <submittedName>
        <fullName evidence="1">Uncharacterized protein</fullName>
    </submittedName>
</protein>
<evidence type="ECO:0000313" key="2">
    <source>
        <dbReference type="Proteomes" id="UP000473574"/>
    </source>
</evidence>
<dbReference type="EMBL" id="QZCE01000002">
    <property type="protein sequence ID" value="NEZ66649.1"/>
    <property type="molecule type" value="Genomic_DNA"/>
</dbReference>
<dbReference type="RefSeq" id="WP_163668995.1">
    <property type="nucleotide sequence ID" value="NZ_QZCE01000002.1"/>
</dbReference>
<gene>
    <name evidence="1" type="ORF">D0962_28475</name>
</gene>
<dbReference type="Pfam" id="PF22758">
    <property type="entry name" value="Phage_cement"/>
    <property type="match status" value="1"/>
</dbReference>
<proteinExistence type="predicted"/>
<sequence length="169" mass="17822">MAITNYQTVTDRKGFEGQVATTEHNVIRTASNGMDGVLPFGRVIVEATPATRGERPIATVISAAGQSVLGVAIATTIQQIDHESIDANGDRGYANKRPVGYIVEGFVYGIVEEDVTPADAVFVRFGGTGKPGQFRTDADSASAEDLSARFKFAEVAAAGEVCKIEVLKA</sequence>
<dbReference type="AlphaFoldDB" id="A0A6M0SDS6"/>